<dbReference type="AlphaFoldDB" id="A0AAD6YGB9"/>
<gene>
    <name evidence="1" type="ORF">GGX14DRAFT_562788</name>
</gene>
<proteinExistence type="predicted"/>
<comment type="caution">
    <text evidence="1">The sequence shown here is derived from an EMBL/GenBank/DDBJ whole genome shotgun (WGS) entry which is preliminary data.</text>
</comment>
<evidence type="ECO:0000313" key="2">
    <source>
        <dbReference type="Proteomes" id="UP001219525"/>
    </source>
</evidence>
<evidence type="ECO:0000313" key="1">
    <source>
        <dbReference type="EMBL" id="KAJ7215575.1"/>
    </source>
</evidence>
<accession>A0AAD6YGB9</accession>
<keyword evidence="2" id="KW-1185">Reference proteome</keyword>
<organism evidence="1 2">
    <name type="scientific">Mycena pura</name>
    <dbReference type="NCBI Taxonomy" id="153505"/>
    <lineage>
        <taxon>Eukaryota</taxon>
        <taxon>Fungi</taxon>
        <taxon>Dikarya</taxon>
        <taxon>Basidiomycota</taxon>
        <taxon>Agaricomycotina</taxon>
        <taxon>Agaricomycetes</taxon>
        <taxon>Agaricomycetidae</taxon>
        <taxon>Agaricales</taxon>
        <taxon>Marasmiineae</taxon>
        <taxon>Mycenaceae</taxon>
        <taxon>Mycena</taxon>
    </lineage>
</organism>
<protein>
    <submittedName>
        <fullName evidence="1">Uncharacterized protein</fullName>
    </submittedName>
</protein>
<dbReference type="Proteomes" id="UP001219525">
    <property type="component" value="Unassembled WGS sequence"/>
</dbReference>
<name>A0AAD6YGB9_9AGAR</name>
<reference evidence="1" key="1">
    <citation type="submission" date="2023-03" db="EMBL/GenBank/DDBJ databases">
        <title>Massive genome expansion in bonnet fungi (Mycena s.s.) driven by repeated elements and novel gene families across ecological guilds.</title>
        <authorList>
            <consortium name="Lawrence Berkeley National Laboratory"/>
            <person name="Harder C.B."/>
            <person name="Miyauchi S."/>
            <person name="Viragh M."/>
            <person name="Kuo A."/>
            <person name="Thoen E."/>
            <person name="Andreopoulos B."/>
            <person name="Lu D."/>
            <person name="Skrede I."/>
            <person name="Drula E."/>
            <person name="Henrissat B."/>
            <person name="Morin E."/>
            <person name="Kohler A."/>
            <person name="Barry K."/>
            <person name="LaButti K."/>
            <person name="Morin E."/>
            <person name="Salamov A."/>
            <person name="Lipzen A."/>
            <person name="Mereny Z."/>
            <person name="Hegedus B."/>
            <person name="Baldrian P."/>
            <person name="Stursova M."/>
            <person name="Weitz H."/>
            <person name="Taylor A."/>
            <person name="Grigoriev I.V."/>
            <person name="Nagy L.G."/>
            <person name="Martin F."/>
            <person name="Kauserud H."/>
        </authorList>
    </citation>
    <scope>NUCLEOTIDE SEQUENCE</scope>
    <source>
        <strain evidence="1">9144</strain>
    </source>
</reference>
<sequence length="178" mass="18744">MAAPQPLLVPPMGMALGNAVVVAGRQFRQNGSTGPPATPVAVIPGAICWQLVLFVLAPNQVALFSQLQNAAGVWLGDDIPAGLSFGCLTGLGWAHNMPRIMVPDWALPAWPTSGHTCSTSAKCPIYGPTLCCPYITVSTSRGGDPGDTQMRRPLNVPAVASGIIRWVPQDQAACFRER</sequence>
<dbReference type="EMBL" id="JARJCW010000017">
    <property type="protein sequence ID" value="KAJ7215575.1"/>
    <property type="molecule type" value="Genomic_DNA"/>
</dbReference>